<proteinExistence type="predicted"/>
<gene>
    <name evidence="2" type="ORF">ACFQ4C_29995</name>
</gene>
<dbReference type="EMBL" id="JBHTLP010000044">
    <property type="protein sequence ID" value="MFD1145396.1"/>
    <property type="molecule type" value="Genomic_DNA"/>
</dbReference>
<comment type="caution">
    <text evidence="2">The sequence shown here is derived from an EMBL/GenBank/DDBJ whole genome shotgun (WGS) entry which is preliminary data.</text>
</comment>
<dbReference type="Proteomes" id="UP001597116">
    <property type="component" value="Unassembled WGS sequence"/>
</dbReference>
<feature type="compositionally biased region" description="Polar residues" evidence="1">
    <location>
        <begin position="1"/>
        <end position="26"/>
    </location>
</feature>
<evidence type="ECO:0000313" key="2">
    <source>
        <dbReference type="EMBL" id="MFD1145396.1"/>
    </source>
</evidence>
<accession>A0ABW3QN64</accession>
<organism evidence="2 3">
    <name type="scientific">Larkinella insperata</name>
    <dbReference type="NCBI Taxonomy" id="332158"/>
    <lineage>
        <taxon>Bacteria</taxon>
        <taxon>Pseudomonadati</taxon>
        <taxon>Bacteroidota</taxon>
        <taxon>Cytophagia</taxon>
        <taxon>Cytophagales</taxon>
        <taxon>Spirosomataceae</taxon>
        <taxon>Larkinella</taxon>
    </lineage>
</organism>
<feature type="compositionally biased region" description="Low complexity" evidence="1">
    <location>
        <begin position="92"/>
        <end position="107"/>
    </location>
</feature>
<evidence type="ECO:0000313" key="3">
    <source>
        <dbReference type="Proteomes" id="UP001597116"/>
    </source>
</evidence>
<protein>
    <submittedName>
        <fullName evidence="2">Uncharacterized protein</fullName>
    </submittedName>
</protein>
<name>A0ABW3QN64_9BACT</name>
<evidence type="ECO:0000256" key="1">
    <source>
        <dbReference type="SAM" id="MobiDB-lite"/>
    </source>
</evidence>
<reference evidence="3" key="1">
    <citation type="journal article" date="2019" name="Int. J. Syst. Evol. Microbiol.">
        <title>The Global Catalogue of Microorganisms (GCM) 10K type strain sequencing project: providing services to taxonomists for standard genome sequencing and annotation.</title>
        <authorList>
            <consortium name="The Broad Institute Genomics Platform"/>
            <consortium name="The Broad Institute Genome Sequencing Center for Infectious Disease"/>
            <person name="Wu L."/>
            <person name="Ma J."/>
        </authorList>
    </citation>
    <scope>NUCLEOTIDE SEQUENCE [LARGE SCALE GENOMIC DNA]</scope>
    <source>
        <strain evidence="3">CCUG 55608</strain>
    </source>
</reference>
<feature type="region of interest" description="Disordered" evidence="1">
    <location>
        <begin position="55"/>
        <end position="119"/>
    </location>
</feature>
<sequence>MGTSRNYKASVKNQPQWGELSSTVTRSCDGDDISNEEAEKILSLYFQVTTGGNVDVDDVNNHQPPSPANPVVPTLSAPYVSAGHQTGGSGGRSDTTSSGSTGGHSSSNRPRKSRSVGKAGRKTATRLGSFFSSVASSGLSQAFTEIGIDISGKTVREAVNYLLDYCSGAATNLDETAAKAASNQLLDELVEGATTLDEMETKLKESVNSNGVDDLLVKYFGLYTFEHLYQMFEGKLVKEKGKTNTNSLFKSIKEFIFECLKGINKDKPLKNVDWKGEGAKPIVDEIYTKTINYFHFYEG</sequence>
<keyword evidence="3" id="KW-1185">Reference proteome</keyword>
<feature type="region of interest" description="Disordered" evidence="1">
    <location>
        <begin position="1"/>
        <end position="31"/>
    </location>
</feature>
<feature type="compositionally biased region" description="Basic residues" evidence="1">
    <location>
        <begin position="109"/>
        <end position="119"/>
    </location>
</feature>
<dbReference type="RefSeq" id="WP_379885693.1">
    <property type="nucleotide sequence ID" value="NZ_JBHTLP010000044.1"/>
</dbReference>